<feature type="repeat" description="ANK" evidence="3">
    <location>
        <begin position="553"/>
        <end position="577"/>
    </location>
</feature>
<keyword evidence="2 3" id="KW-0040">ANK repeat</keyword>
<dbReference type="PROSITE" id="PS50088">
    <property type="entry name" value="ANK_REPEAT"/>
    <property type="match status" value="7"/>
</dbReference>
<evidence type="ECO:0000256" key="1">
    <source>
        <dbReference type="ARBA" id="ARBA00022737"/>
    </source>
</evidence>
<comment type="caution">
    <text evidence="4">The sequence shown here is derived from an EMBL/GenBank/DDBJ whole genome shotgun (WGS) entry which is preliminary data.</text>
</comment>
<protein>
    <submittedName>
        <fullName evidence="4">Uncharacterized protein</fullName>
    </submittedName>
</protein>
<dbReference type="PANTHER" id="PTHR24173:SF74">
    <property type="entry name" value="ANKYRIN REPEAT DOMAIN-CONTAINING PROTEIN 16"/>
    <property type="match status" value="1"/>
</dbReference>
<dbReference type="EMBL" id="NJET01000091">
    <property type="protein sequence ID" value="PHH61788.1"/>
    <property type="molecule type" value="Genomic_DNA"/>
</dbReference>
<dbReference type="GO" id="GO:0000151">
    <property type="term" value="C:ubiquitin ligase complex"/>
    <property type="evidence" value="ECO:0007669"/>
    <property type="project" value="TreeGrafter"/>
</dbReference>
<dbReference type="PANTHER" id="PTHR24173">
    <property type="entry name" value="ANKYRIN REPEAT CONTAINING"/>
    <property type="match status" value="1"/>
</dbReference>
<feature type="repeat" description="ANK" evidence="3">
    <location>
        <begin position="420"/>
        <end position="442"/>
    </location>
</feature>
<dbReference type="Pfam" id="PF12796">
    <property type="entry name" value="Ank_2"/>
    <property type="match status" value="3"/>
</dbReference>
<feature type="repeat" description="ANK" evidence="3">
    <location>
        <begin position="251"/>
        <end position="274"/>
    </location>
</feature>
<sequence>MEGNQPYLAEVFFQTEMEPEITDYKEGFYHLGSKEYRYDASRLVDKYWTEEKEWHTHNTFKNLDKKVEKFKKKHKPLTVIGYDEGKKCYKLDTLEWYCPWEIGTKKFYTQDRGFYAVSVAPSPSDKDIVNFLEGMAAGLSLEPDAPNEDGPLIVEILTEFDKFEKKHAQRDAGSEITGTQDMEEFALFLSSAANGYKAFAKFLLILKPQVCNTTDKDGRTPLSLAAGNGHEAIALSLIGLADVDPNAMDKQNRTPLSWAAENGHVRLVKLLLDNPKVDPDSKDHLEQTPLLLAAKNGHAAIVKLLLDTGKISWNTNDKLGGTPLRYAAEFGHNETVKQLVESCKCKDAHDTLLSLLWSAAANGKVSTIRTLIGSNKVDINALDNSGRTALALATTNGHPRVVELLLETGKVDWNAKDKMNGWTPLEYAAYDGQTEVVQQLIRSCKCNDAHNVVLSLLWSAAANGYMSTIKTLLNSTEIDLNTRDKEGRTALHWAAAGGRLALVKLLTSTDFDQDAKDVYGATALLLAVNSGKYAVVKLLLDMHKFDPDSKDTSGRTSLSYAAGAGNADIVRLLLETGKTDPAAEDKEGRTPVYWARTHGHEAIVKLLEGATKIGPEQRHQVGEEESS</sequence>
<dbReference type="AlphaFoldDB" id="A0A2C5XGI3"/>
<dbReference type="STRING" id="1399860.A0A2C5XGI3"/>
<dbReference type="PROSITE" id="PS50297">
    <property type="entry name" value="ANK_REP_REGION"/>
    <property type="match status" value="6"/>
</dbReference>
<feature type="repeat" description="ANK" evidence="3">
    <location>
        <begin position="285"/>
        <end position="309"/>
    </location>
</feature>
<dbReference type="Gene3D" id="1.25.40.20">
    <property type="entry name" value="Ankyrin repeat-containing domain"/>
    <property type="match status" value="4"/>
</dbReference>
<keyword evidence="1" id="KW-0677">Repeat</keyword>
<proteinExistence type="predicted"/>
<dbReference type="GO" id="GO:0006511">
    <property type="term" value="P:ubiquitin-dependent protein catabolic process"/>
    <property type="evidence" value="ECO:0007669"/>
    <property type="project" value="TreeGrafter"/>
</dbReference>
<evidence type="ECO:0000313" key="4">
    <source>
        <dbReference type="EMBL" id="PHH61788.1"/>
    </source>
</evidence>
<dbReference type="InterPro" id="IPR002110">
    <property type="entry name" value="Ankyrin_rpt"/>
</dbReference>
<dbReference type="GO" id="GO:0016567">
    <property type="term" value="P:protein ubiquitination"/>
    <property type="evidence" value="ECO:0007669"/>
    <property type="project" value="TreeGrafter"/>
</dbReference>
<organism evidence="4 5">
    <name type="scientific">Ophiocordyceps australis</name>
    <dbReference type="NCBI Taxonomy" id="1399860"/>
    <lineage>
        <taxon>Eukaryota</taxon>
        <taxon>Fungi</taxon>
        <taxon>Dikarya</taxon>
        <taxon>Ascomycota</taxon>
        <taxon>Pezizomycotina</taxon>
        <taxon>Sordariomycetes</taxon>
        <taxon>Hypocreomycetidae</taxon>
        <taxon>Hypocreales</taxon>
        <taxon>Ophiocordycipitaceae</taxon>
        <taxon>Ophiocordyceps</taxon>
    </lineage>
</organism>
<accession>A0A2C5XGI3</accession>
<dbReference type="Pfam" id="PF13637">
    <property type="entry name" value="Ank_4"/>
    <property type="match status" value="1"/>
</dbReference>
<gene>
    <name evidence="4" type="ORF">CDD81_7952</name>
</gene>
<dbReference type="Pfam" id="PF00023">
    <property type="entry name" value="Ank"/>
    <property type="match status" value="1"/>
</dbReference>
<feature type="repeat" description="ANK" evidence="3">
    <location>
        <begin position="217"/>
        <end position="250"/>
    </location>
</feature>
<evidence type="ECO:0000313" key="5">
    <source>
        <dbReference type="Proteomes" id="UP000226192"/>
    </source>
</evidence>
<name>A0A2C5XGI3_9HYPO</name>
<dbReference type="SUPFAM" id="SSF48403">
    <property type="entry name" value="Ankyrin repeat"/>
    <property type="match status" value="2"/>
</dbReference>
<feature type="repeat" description="ANK" evidence="3">
    <location>
        <begin position="486"/>
        <end position="518"/>
    </location>
</feature>
<reference evidence="4 5" key="1">
    <citation type="submission" date="2017-06" db="EMBL/GenBank/DDBJ databases">
        <title>Ant-infecting Ophiocordyceps genomes reveal a high diversity of potential behavioral manipulation genes and a possible major role for enterotoxins.</title>
        <authorList>
            <person name="De Bekker C."/>
            <person name="Evans H.C."/>
            <person name="Brachmann A."/>
            <person name="Hughes D.P."/>
        </authorList>
    </citation>
    <scope>NUCLEOTIDE SEQUENCE [LARGE SCALE GENOMIC DNA]</scope>
    <source>
        <strain evidence="4 5">Map64</strain>
    </source>
</reference>
<dbReference type="InterPro" id="IPR036770">
    <property type="entry name" value="Ankyrin_rpt-contain_sf"/>
</dbReference>
<evidence type="ECO:0000256" key="3">
    <source>
        <dbReference type="PROSITE-ProRule" id="PRU00023"/>
    </source>
</evidence>
<feature type="repeat" description="ANK" evidence="3">
    <location>
        <begin position="385"/>
        <end position="409"/>
    </location>
</feature>
<evidence type="ECO:0000256" key="2">
    <source>
        <dbReference type="ARBA" id="ARBA00023043"/>
    </source>
</evidence>
<dbReference type="Proteomes" id="UP000226192">
    <property type="component" value="Unassembled WGS sequence"/>
</dbReference>
<dbReference type="SMART" id="SM00248">
    <property type="entry name" value="ANK"/>
    <property type="match status" value="12"/>
</dbReference>
<keyword evidence="5" id="KW-1185">Reference proteome</keyword>
<dbReference type="OrthoDB" id="4927931at2759"/>